<gene>
    <name evidence="14" type="ORF">EWM57_21025</name>
</gene>
<name>A0A4Q5L811_9BACT</name>
<keyword evidence="15" id="KW-1185">Reference proteome</keyword>
<keyword evidence="8" id="KW-0862">Zinc</keyword>
<dbReference type="PANTHER" id="PTHR43221">
    <property type="entry name" value="PROTEASE HTPX"/>
    <property type="match status" value="1"/>
</dbReference>
<dbReference type="CDD" id="cd07328">
    <property type="entry name" value="M48_Ste24p_like"/>
    <property type="match status" value="1"/>
</dbReference>
<proteinExistence type="predicted"/>
<dbReference type="Pfam" id="PF01435">
    <property type="entry name" value="Peptidase_M48"/>
    <property type="match status" value="1"/>
</dbReference>
<sequence>MTREEFLARLQRQSPLAEANPAGYKRRVWFWALLGYGFILLLLLGTVGLMAVTLAVGIFTRAFAIIFKLGAVLAVFAWRVLRSLWVKFDPPEGLRLTPTEAAPLLTLLSQQTAALQAPPVHRVLLTAEFNAAAVQAPRLGIFGWPRNYVLVGLPLLQALSPEQAAAVVAHELGHLRGGHGRFGAWIYRVSQTWTQLTEQLEQQAGSSIFSRFTSWYVPRFNAWSHPVRRTDEFAADAAAAHLTSAQTMAEALCAVLVRDATLDKLHWDVVSASLAQLPAPPADAISRLLPLAKTGRLSAADEQTLLTDACEADPDLFSTHPTLGERLAALGQPAVVPALPATTAAEAWLGPSLPALAATLDATWVSTRAELWQERHAVLRQQQERLRELSSRHETGSVLSSDELWELADLTEDHVSGAEALPLFRQLTDDARWKLAARFSIGRILTNADDAEGLTWMKEVMDVEPNYVAAGLALQEAYYQRRGNREQVRELSAVQLRHADTLDEAMAEREAVRPTDTMLPHELTADELRELLTELALPEYGIGRAWLLRKQVRHFTHKPLYVLLVAPSPIVRSRKTESESTWVQSLAAKINLPGEGFVIATGKDYAWLEKAARQHTDAEIFGAG</sequence>
<evidence type="ECO:0000256" key="5">
    <source>
        <dbReference type="ARBA" id="ARBA00022692"/>
    </source>
</evidence>
<dbReference type="GO" id="GO:0046872">
    <property type="term" value="F:metal ion binding"/>
    <property type="evidence" value="ECO:0007669"/>
    <property type="project" value="UniProtKB-KW"/>
</dbReference>
<dbReference type="AlphaFoldDB" id="A0A4Q5L811"/>
<evidence type="ECO:0000256" key="12">
    <source>
        <dbReference type="SAM" id="Phobius"/>
    </source>
</evidence>
<evidence type="ECO:0000256" key="7">
    <source>
        <dbReference type="ARBA" id="ARBA00022801"/>
    </source>
</evidence>
<dbReference type="Gene3D" id="3.30.2010.10">
    <property type="entry name" value="Metalloproteases ('zincins'), catalytic domain"/>
    <property type="match status" value="1"/>
</dbReference>
<accession>A0A4Q5L811</accession>
<feature type="domain" description="Peptidase M48" evidence="13">
    <location>
        <begin position="140"/>
        <end position="332"/>
    </location>
</feature>
<reference evidence="14 15" key="1">
    <citation type="submission" date="2019-02" db="EMBL/GenBank/DDBJ databases">
        <title>Bacterial novel species isolated from soil.</title>
        <authorList>
            <person name="Jung H.-Y."/>
        </authorList>
    </citation>
    <scope>NUCLEOTIDE SEQUENCE [LARGE SCALE GENOMIC DNA]</scope>
    <source>
        <strain evidence="14 15">1-3-3-3</strain>
    </source>
</reference>
<dbReference type="InterPro" id="IPR050083">
    <property type="entry name" value="HtpX_protease"/>
</dbReference>
<dbReference type="RefSeq" id="WP_129923239.1">
    <property type="nucleotide sequence ID" value="NZ_SEWE01000134.1"/>
</dbReference>
<dbReference type="EMBL" id="SEWE01000134">
    <property type="protein sequence ID" value="RYU72059.1"/>
    <property type="molecule type" value="Genomic_DNA"/>
</dbReference>
<comment type="cofactor">
    <cofactor evidence="1">
        <name>Zn(2+)</name>
        <dbReference type="ChEBI" id="CHEBI:29105"/>
    </cofactor>
</comment>
<protein>
    <recommendedName>
        <fullName evidence="13">Peptidase M48 domain-containing protein</fullName>
    </recommendedName>
</protein>
<dbReference type="GO" id="GO:0004222">
    <property type="term" value="F:metalloendopeptidase activity"/>
    <property type="evidence" value="ECO:0007669"/>
    <property type="project" value="InterPro"/>
</dbReference>
<evidence type="ECO:0000256" key="6">
    <source>
        <dbReference type="ARBA" id="ARBA00022723"/>
    </source>
</evidence>
<evidence type="ECO:0000256" key="2">
    <source>
        <dbReference type="ARBA" id="ARBA00004651"/>
    </source>
</evidence>
<dbReference type="InterPro" id="IPR001915">
    <property type="entry name" value="Peptidase_M48"/>
</dbReference>
<evidence type="ECO:0000256" key="9">
    <source>
        <dbReference type="ARBA" id="ARBA00022989"/>
    </source>
</evidence>
<evidence type="ECO:0000256" key="8">
    <source>
        <dbReference type="ARBA" id="ARBA00022833"/>
    </source>
</evidence>
<organism evidence="14 15">
    <name type="scientific">Hymenobacter persicinus</name>
    <dbReference type="NCBI Taxonomy" id="2025506"/>
    <lineage>
        <taxon>Bacteria</taxon>
        <taxon>Pseudomonadati</taxon>
        <taxon>Bacteroidota</taxon>
        <taxon>Cytophagia</taxon>
        <taxon>Cytophagales</taxon>
        <taxon>Hymenobacteraceae</taxon>
        <taxon>Hymenobacter</taxon>
    </lineage>
</organism>
<keyword evidence="4" id="KW-0645">Protease</keyword>
<dbReference type="PANTHER" id="PTHR43221:SF1">
    <property type="entry name" value="PROTEASE HTPX"/>
    <property type="match status" value="1"/>
</dbReference>
<keyword evidence="9 12" id="KW-1133">Transmembrane helix</keyword>
<comment type="subcellular location">
    <subcellularLocation>
        <location evidence="2">Cell membrane</location>
        <topology evidence="2">Multi-pass membrane protein</topology>
    </subcellularLocation>
</comment>
<evidence type="ECO:0000256" key="1">
    <source>
        <dbReference type="ARBA" id="ARBA00001947"/>
    </source>
</evidence>
<dbReference type="GO" id="GO:0005886">
    <property type="term" value="C:plasma membrane"/>
    <property type="evidence" value="ECO:0007669"/>
    <property type="project" value="UniProtKB-SubCell"/>
</dbReference>
<feature type="transmembrane region" description="Helical" evidence="12">
    <location>
        <begin position="28"/>
        <end position="52"/>
    </location>
</feature>
<evidence type="ECO:0000256" key="10">
    <source>
        <dbReference type="ARBA" id="ARBA00023049"/>
    </source>
</evidence>
<keyword evidence="7" id="KW-0378">Hydrolase</keyword>
<evidence type="ECO:0000259" key="13">
    <source>
        <dbReference type="Pfam" id="PF01435"/>
    </source>
</evidence>
<feature type="transmembrane region" description="Helical" evidence="12">
    <location>
        <begin position="58"/>
        <end position="78"/>
    </location>
</feature>
<keyword evidence="6" id="KW-0479">Metal-binding</keyword>
<evidence type="ECO:0000313" key="15">
    <source>
        <dbReference type="Proteomes" id="UP000294155"/>
    </source>
</evidence>
<dbReference type="OrthoDB" id="9789270at2"/>
<dbReference type="GO" id="GO:0006508">
    <property type="term" value="P:proteolysis"/>
    <property type="evidence" value="ECO:0007669"/>
    <property type="project" value="UniProtKB-KW"/>
</dbReference>
<evidence type="ECO:0000256" key="11">
    <source>
        <dbReference type="ARBA" id="ARBA00023136"/>
    </source>
</evidence>
<comment type="caution">
    <text evidence="14">The sequence shown here is derived from an EMBL/GenBank/DDBJ whole genome shotgun (WGS) entry which is preliminary data.</text>
</comment>
<evidence type="ECO:0000256" key="3">
    <source>
        <dbReference type="ARBA" id="ARBA00022475"/>
    </source>
</evidence>
<evidence type="ECO:0000313" key="14">
    <source>
        <dbReference type="EMBL" id="RYU72059.1"/>
    </source>
</evidence>
<evidence type="ECO:0000256" key="4">
    <source>
        <dbReference type="ARBA" id="ARBA00022670"/>
    </source>
</evidence>
<keyword evidence="11 12" id="KW-0472">Membrane</keyword>
<keyword evidence="10" id="KW-0482">Metalloprotease</keyword>
<keyword evidence="5 12" id="KW-0812">Transmembrane</keyword>
<keyword evidence="3" id="KW-1003">Cell membrane</keyword>
<dbReference type="Proteomes" id="UP000294155">
    <property type="component" value="Unassembled WGS sequence"/>
</dbReference>